<reference evidence="1 2" key="1">
    <citation type="submission" date="2018-03" db="EMBL/GenBank/DDBJ databases">
        <title>Diversity of phytobeneficial traits revealed by whole-genome analysis of worldwide-isolated phenazine-producing Pseudomonas spp.</title>
        <authorList>
            <person name="Biessy A."/>
            <person name="Novinscak A."/>
            <person name="Blom J."/>
            <person name="Leger G."/>
            <person name="Thomashow L.S."/>
            <person name="Cazorla F.M."/>
            <person name="Josic D."/>
            <person name="Filion M."/>
        </authorList>
    </citation>
    <scope>NUCLEOTIDE SEQUENCE [LARGE SCALE GENOMIC DNA]</scope>
    <source>
        <strain evidence="1 2">B25</strain>
    </source>
</reference>
<dbReference type="EMBL" id="CP027753">
    <property type="protein sequence ID" value="AZE49632.1"/>
    <property type="molecule type" value="Genomic_DNA"/>
</dbReference>
<evidence type="ECO:0000313" key="2">
    <source>
        <dbReference type="Proteomes" id="UP000268048"/>
    </source>
</evidence>
<evidence type="ECO:0000313" key="1">
    <source>
        <dbReference type="EMBL" id="AZE49632.1"/>
    </source>
</evidence>
<dbReference type="Proteomes" id="UP000268048">
    <property type="component" value="Chromosome"/>
</dbReference>
<sequence>MIRRRVRRALKLASQRQVNWKGWRSYTGTTRRAVEPSAAWMDIRLSGR</sequence>
<protein>
    <submittedName>
        <fullName evidence="1">Uncharacterized protein</fullName>
    </submittedName>
</protein>
<proteinExistence type="predicted"/>
<name>A0A3G7TTB7_9PSED</name>
<dbReference type="AlphaFoldDB" id="A0A3G7TTB7"/>
<organism evidence="1 2">
    <name type="scientific">Pseudomonas chlororaphis</name>
    <dbReference type="NCBI Taxonomy" id="587753"/>
    <lineage>
        <taxon>Bacteria</taxon>
        <taxon>Pseudomonadati</taxon>
        <taxon>Pseudomonadota</taxon>
        <taxon>Gammaproteobacteria</taxon>
        <taxon>Pseudomonadales</taxon>
        <taxon>Pseudomonadaceae</taxon>
        <taxon>Pseudomonas</taxon>
    </lineage>
</organism>
<gene>
    <name evidence="1" type="ORF">C4K04_3963</name>
</gene>
<accession>A0A3G7TTB7</accession>